<name>A0A1W1C6Z1_9ZZZZ</name>
<dbReference type="AlphaFoldDB" id="A0A1W1C6Z1"/>
<protein>
    <submittedName>
        <fullName evidence="2">Conserved protein</fullName>
    </submittedName>
</protein>
<sequence length="113" mass="12506">MISAGEGRYSVRLQSHKIGEDRLIIITGGEEEHIGSATLIDAKGRLQTISKKGHKDHVVSERMANIIYDKTGKDLLVVCGIHIDNAGKEEIDILVDHAQICIDIFLRKSDETN</sequence>
<organism evidence="2">
    <name type="scientific">hydrothermal vent metagenome</name>
    <dbReference type="NCBI Taxonomy" id="652676"/>
    <lineage>
        <taxon>unclassified sequences</taxon>
        <taxon>metagenomes</taxon>
        <taxon>ecological metagenomes</taxon>
    </lineage>
</organism>
<gene>
    <name evidence="2" type="ORF">MNB_SV-10-1164</name>
</gene>
<proteinExistence type="predicted"/>
<feature type="domain" description="Prenylated flavin chaperone LpdD-like" evidence="1">
    <location>
        <begin position="6"/>
        <end position="108"/>
    </location>
</feature>
<evidence type="ECO:0000313" key="2">
    <source>
        <dbReference type="EMBL" id="SFV61620.1"/>
    </source>
</evidence>
<dbReference type="EMBL" id="FPHL01000026">
    <property type="protein sequence ID" value="SFV61620.1"/>
    <property type="molecule type" value="Genomic_DNA"/>
</dbReference>
<dbReference type="InterPro" id="IPR048844">
    <property type="entry name" value="LpdD_chaperone-like"/>
</dbReference>
<reference evidence="2" key="1">
    <citation type="submission" date="2016-10" db="EMBL/GenBank/DDBJ databases">
        <authorList>
            <person name="de Groot N.N."/>
        </authorList>
    </citation>
    <scope>NUCLEOTIDE SEQUENCE</scope>
</reference>
<accession>A0A1W1C6Z1</accession>
<evidence type="ECO:0000259" key="1">
    <source>
        <dbReference type="Pfam" id="PF21758"/>
    </source>
</evidence>
<dbReference type="Pfam" id="PF21758">
    <property type="entry name" value="PAC_bac"/>
    <property type="match status" value="1"/>
</dbReference>